<protein>
    <submittedName>
        <fullName evidence="1">DUF2948 family protein</fullName>
    </submittedName>
</protein>
<sequence>MDRLRLAALDAEDLQVVSAHVQDAVMIVGDIRYMPREQKAVFVMNRFVWDKARDKRSRQHERRRTALSVSRVLDMKVSGIRQDTRDTVLELLAVTFEETDAPAGRIRLTFAGGAALVLTVECIEVQMADLGAAWSTPNLPSHELD</sequence>
<name>A0ABR9CTX9_9HYPH</name>
<keyword evidence="2" id="KW-1185">Reference proteome</keyword>
<organism evidence="1 2">
    <name type="scientific">Roseibium litorale</name>
    <dbReference type="NCBI Taxonomy" id="2803841"/>
    <lineage>
        <taxon>Bacteria</taxon>
        <taxon>Pseudomonadati</taxon>
        <taxon>Pseudomonadota</taxon>
        <taxon>Alphaproteobacteria</taxon>
        <taxon>Hyphomicrobiales</taxon>
        <taxon>Stappiaceae</taxon>
        <taxon>Roseibium</taxon>
    </lineage>
</organism>
<proteinExistence type="predicted"/>
<dbReference type="InterPro" id="IPR021335">
    <property type="entry name" value="DUF2948"/>
</dbReference>
<reference evidence="1 2" key="2">
    <citation type="journal article" date="2021" name="Int. J. Syst. Evol. Microbiol.">
        <title>Roseibium litorale sp. nov., isolated from a tidal flat sediment and proposal for the reclassification of Labrenzia polysiphoniae as Roseibium polysiphoniae comb. nov.</title>
        <authorList>
            <person name="Liu Y."/>
            <person name="Pei T."/>
            <person name="Du J."/>
            <person name="Chao M."/>
            <person name="Deng M.R."/>
            <person name="Zhu H."/>
        </authorList>
    </citation>
    <scope>NUCLEOTIDE SEQUENCE [LARGE SCALE GENOMIC DNA]</scope>
    <source>
        <strain evidence="1 2">4C16A</strain>
    </source>
</reference>
<comment type="caution">
    <text evidence="1">The sequence shown here is derived from an EMBL/GenBank/DDBJ whole genome shotgun (WGS) entry which is preliminary data.</text>
</comment>
<accession>A0ABR9CTX9</accession>
<evidence type="ECO:0000313" key="1">
    <source>
        <dbReference type="EMBL" id="MBD8894336.1"/>
    </source>
</evidence>
<dbReference type="Pfam" id="PF11164">
    <property type="entry name" value="DUF2948"/>
    <property type="match status" value="1"/>
</dbReference>
<gene>
    <name evidence="1" type="ORF">IG616_22570</name>
</gene>
<dbReference type="RefSeq" id="WP_192151202.1">
    <property type="nucleotide sequence ID" value="NZ_JACYXI010000028.1"/>
</dbReference>
<dbReference type="EMBL" id="JACYXI010000028">
    <property type="protein sequence ID" value="MBD8894336.1"/>
    <property type="molecule type" value="Genomic_DNA"/>
</dbReference>
<evidence type="ECO:0000313" key="2">
    <source>
        <dbReference type="Proteomes" id="UP000632063"/>
    </source>
</evidence>
<reference evidence="2" key="1">
    <citation type="submission" date="2020-09" db="EMBL/GenBank/DDBJ databases">
        <title>The genome sequence of strain Labrenzia suaedae 4C16A.</title>
        <authorList>
            <person name="Liu Y."/>
        </authorList>
    </citation>
    <scope>NUCLEOTIDE SEQUENCE [LARGE SCALE GENOMIC DNA]</scope>
    <source>
        <strain evidence="2">4C16A</strain>
    </source>
</reference>
<dbReference type="Proteomes" id="UP000632063">
    <property type="component" value="Unassembled WGS sequence"/>
</dbReference>